<proteinExistence type="predicted"/>
<gene>
    <name evidence="3" type="ORF">KVT40_000302</name>
</gene>
<evidence type="ECO:0000256" key="2">
    <source>
        <dbReference type="SAM" id="Phobius"/>
    </source>
</evidence>
<evidence type="ECO:0000313" key="3">
    <source>
        <dbReference type="EMBL" id="KAG8631162.1"/>
    </source>
</evidence>
<dbReference type="AlphaFoldDB" id="A0A8K0L8J2"/>
<dbReference type="OrthoDB" id="3938789at2759"/>
<protein>
    <submittedName>
        <fullName evidence="3">Uncharacterized protein</fullName>
    </submittedName>
</protein>
<name>A0A8K0L8J2_9PEZI</name>
<keyword evidence="2" id="KW-0812">Transmembrane</keyword>
<comment type="caution">
    <text evidence="3">The sequence shown here is derived from an EMBL/GenBank/DDBJ whole genome shotgun (WGS) entry which is preliminary data.</text>
</comment>
<dbReference type="EMBL" id="JAESVG020000001">
    <property type="protein sequence ID" value="KAG8631162.1"/>
    <property type="molecule type" value="Genomic_DNA"/>
</dbReference>
<feature type="region of interest" description="Disordered" evidence="1">
    <location>
        <begin position="1"/>
        <end position="61"/>
    </location>
</feature>
<feature type="transmembrane region" description="Helical" evidence="2">
    <location>
        <begin position="84"/>
        <end position="103"/>
    </location>
</feature>
<feature type="compositionally biased region" description="Polar residues" evidence="1">
    <location>
        <begin position="1"/>
        <end position="11"/>
    </location>
</feature>
<dbReference type="Proteomes" id="UP000809789">
    <property type="component" value="Unassembled WGS sequence"/>
</dbReference>
<evidence type="ECO:0000256" key="1">
    <source>
        <dbReference type="SAM" id="MobiDB-lite"/>
    </source>
</evidence>
<keyword evidence="4" id="KW-1185">Reference proteome</keyword>
<keyword evidence="2" id="KW-0472">Membrane</keyword>
<feature type="compositionally biased region" description="Polar residues" evidence="1">
    <location>
        <begin position="21"/>
        <end position="43"/>
    </location>
</feature>
<reference evidence="3" key="1">
    <citation type="submission" date="2021-07" db="EMBL/GenBank/DDBJ databases">
        <title>Elsinoe batatas strain:CRI-CJ2 Genome sequencing and assembly.</title>
        <authorList>
            <person name="Huang L."/>
        </authorList>
    </citation>
    <scope>NUCLEOTIDE SEQUENCE</scope>
    <source>
        <strain evidence="3">CRI-CJ2</strain>
    </source>
</reference>
<accession>A0A8K0L8J2</accession>
<keyword evidence="2" id="KW-1133">Transmembrane helix</keyword>
<organism evidence="3 4">
    <name type="scientific">Elsinoe batatas</name>
    <dbReference type="NCBI Taxonomy" id="2601811"/>
    <lineage>
        <taxon>Eukaryota</taxon>
        <taxon>Fungi</taxon>
        <taxon>Dikarya</taxon>
        <taxon>Ascomycota</taxon>
        <taxon>Pezizomycotina</taxon>
        <taxon>Dothideomycetes</taxon>
        <taxon>Dothideomycetidae</taxon>
        <taxon>Myriangiales</taxon>
        <taxon>Elsinoaceae</taxon>
        <taxon>Elsinoe</taxon>
    </lineage>
</organism>
<sequence>MRPWTSRTTIKTLCKSARPSPGNSHLSRGWTRCQSTSSGNNTELRPRQEQGKQPRSLTYDEIVELQNTPTPPLKARDPAKNPPILAIFFASIIGIPPLVYYYWQYREEHMKQKKFAMLKDIQARAGNAG</sequence>
<evidence type="ECO:0000313" key="4">
    <source>
        <dbReference type="Proteomes" id="UP000809789"/>
    </source>
</evidence>